<organism evidence="1 2">
    <name type="scientific">Methylobacterium currus</name>
    <dbReference type="NCBI Taxonomy" id="2051553"/>
    <lineage>
        <taxon>Bacteria</taxon>
        <taxon>Pseudomonadati</taxon>
        <taxon>Pseudomonadota</taxon>
        <taxon>Alphaproteobacteria</taxon>
        <taxon>Hyphomicrobiales</taxon>
        <taxon>Methylobacteriaceae</taxon>
        <taxon>Methylobacterium</taxon>
    </lineage>
</organism>
<dbReference type="AlphaFoldDB" id="A0A2R4WWD5"/>
<keyword evidence="2" id="KW-1185">Reference proteome</keyword>
<protein>
    <submittedName>
        <fullName evidence="1">Replication protein</fullName>
    </submittedName>
</protein>
<dbReference type="Pfam" id="PF10134">
    <property type="entry name" value="RPA"/>
    <property type="match status" value="1"/>
</dbReference>
<name>A0A2R4WWD5_9HYPH</name>
<dbReference type="OrthoDB" id="581589at2"/>
<accession>A0A2R4WWD5</accession>
<dbReference type="RefSeq" id="WP_099957474.1">
    <property type="nucleotide sequence ID" value="NZ_CP028844.1"/>
</dbReference>
<gene>
    <name evidence="1" type="ORF">DA075_34065</name>
</gene>
<proteinExistence type="predicted"/>
<dbReference type="Proteomes" id="UP000244755">
    <property type="component" value="Chromosome 2"/>
</dbReference>
<reference evidence="1 2" key="1">
    <citation type="submission" date="2018-04" db="EMBL/GenBank/DDBJ databases">
        <title>Methylobacterium sp. PR1016A genome.</title>
        <authorList>
            <person name="Park W."/>
        </authorList>
    </citation>
    <scope>NUCLEOTIDE SEQUENCE [LARGE SCALE GENOMIC DNA]</scope>
    <source>
        <strain evidence="1 2">PR1016A</strain>
    </source>
</reference>
<dbReference type="KEGG" id="mee:DA075_34065"/>
<evidence type="ECO:0000313" key="2">
    <source>
        <dbReference type="Proteomes" id="UP000244755"/>
    </source>
</evidence>
<dbReference type="EMBL" id="CP028844">
    <property type="protein sequence ID" value="AWB25851.1"/>
    <property type="molecule type" value="Genomic_DNA"/>
</dbReference>
<dbReference type="InterPro" id="IPR018777">
    <property type="entry name" value="Replication_initiator_prot_A"/>
</dbReference>
<evidence type="ECO:0000313" key="1">
    <source>
        <dbReference type="EMBL" id="AWB25851.1"/>
    </source>
</evidence>
<sequence>MPMAKLHLKTREEFAKLSLHEKNEYLQGVAQQVAHLRGDAFTPLSKDGLSRIRRFYSRRSFADLKLAEFEEGEPLRKSLTILADAIRSEEVAKIIEHEVPRPPRSLVRPPPIDDAQLAFFVPTVHDAPIKDDMNLMDIAPFALSKTTGEGVIRYELKDSVITVEGGAEVGLATAYDYDIVINMISHLAEQTRQYRIDDSKGLRPSLPPRTYRPAASEILKFCRRELGGKQYEDLERALDRLQATRIKITNLSSDKAKTRRRETEAFPLIGRYKVVSRTSADRIDQVEIDIPDWVYEGVVKPDGKPSILTLNPDYFLITRPIAKFLYRLARKAAGQTEARYGMTELHKRSGSKLPKHKFRQAIKEIVDAAVPLPDYDLSIIEGEREPVLRMVNRSNDRSAVHESADP</sequence>